<dbReference type="GO" id="GO:0005886">
    <property type="term" value="C:plasma membrane"/>
    <property type="evidence" value="ECO:0007669"/>
    <property type="project" value="TreeGrafter"/>
</dbReference>
<keyword evidence="1" id="KW-0472">Membrane</keyword>
<feature type="transmembrane region" description="Helical" evidence="1">
    <location>
        <begin position="6"/>
        <end position="22"/>
    </location>
</feature>
<dbReference type="Pfam" id="PF04657">
    <property type="entry name" value="DMT_YdcZ"/>
    <property type="match status" value="2"/>
</dbReference>
<feature type="transmembrane region" description="Helical" evidence="1">
    <location>
        <begin position="199"/>
        <end position="217"/>
    </location>
</feature>
<dbReference type="EMBL" id="SCWA01000007">
    <property type="protein sequence ID" value="TDL98045.1"/>
    <property type="molecule type" value="Genomic_DNA"/>
</dbReference>
<keyword evidence="1" id="KW-0812">Transmembrane</keyword>
<feature type="transmembrane region" description="Helical" evidence="1">
    <location>
        <begin position="100"/>
        <end position="119"/>
    </location>
</feature>
<accession>A0A4R6BE60</accession>
<feature type="transmembrane region" description="Helical" evidence="1">
    <location>
        <begin position="238"/>
        <end position="257"/>
    </location>
</feature>
<feature type="transmembrane region" description="Helical" evidence="1">
    <location>
        <begin position="29"/>
        <end position="51"/>
    </location>
</feature>
<feature type="transmembrane region" description="Helical" evidence="1">
    <location>
        <begin position="125"/>
        <end position="148"/>
    </location>
</feature>
<dbReference type="InterPro" id="IPR006750">
    <property type="entry name" value="YdcZ"/>
</dbReference>
<name>A0A4R6BE60_9STAP</name>
<keyword evidence="3" id="KW-1185">Reference proteome</keyword>
<comment type="caution">
    <text evidence="2">The sequence shown here is derived from an EMBL/GenBank/DDBJ whole genome shotgun (WGS) entry which is preliminary data.</text>
</comment>
<evidence type="ECO:0000313" key="3">
    <source>
        <dbReference type="Proteomes" id="UP000295310"/>
    </source>
</evidence>
<feature type="transmembrane region" description="Helical" evidence="1">
    <location>
        <begin position="168"/>
        <end position="187"/>
    </location>
</feature>
<dbReference type="Proteomes" id="UP000295310">
    <property type="component" value="Unassembled WGS sequence"/>
</dbReference>
<feature type="transmembrane region" description="Helical" evidence="1">
    <location>
        <begin position="296"/>
        <end position="313"/>
    </location>
</feature>
<dbReference type="PANTHER" id="PTHR34821">
    <property type="entry name" value="INNER MEMBRANE PROTEIN YDCZ"/>
    <property type="match status" value="1"/>
</dbReference>
<gene>
    <name evidence="2" type="ORF">ERX27_05040</name>
</gene>
<reference evidence="2 3" key="1">
    <citation type="submission" date="2019-01" db="EMBL/GenBank/DDBJ databases">
        <title>Draft genome sequences of the type strains of six Macrococcus species.</title>
        <authorList>
            <person name="Mazhar S."/>
            <person name="Altermann E."/>
            <person name="Hill C."/>
            <person name="Mcauliffe O."/>
        </authorList>
    </citation>
    <scope>NUCLEOTIDE SEQUENCE [LARGE SCALE GENOMIC DNA]</scope>
    <source>
        <strain evidence="2 3">CCM4811</strain>
    </source>
</reference>
<evidence type="ECO:0000313" key="2">
    <source>
        <dbReference type="EMBL" id="TDL98045.1"/>
    </source>
</evidence>
<evidence type="ECO:0000256" key="1">
    <source>
        <dbReference type="SAM" id="Phobius"/>
    </source>
</evidence>
<protein>
    <submittedName>
        <fullName evidence="2">DMT family transporter</fullName>
    </submittedName>
</protein>
<sequence length="314" mass="33768">MSLFYLLIALAIGFGMPIQTAINSRLRSYVLSPFVASFISFLVGTIFLSVVTLLTKHTLLVPSEIFTSSPWWLWIGGLLGVIGLTGNILLFPKLGGVQTVILPILGQIFASMIIDHFGFFGSPVIPFSLIRALGVLFLILGILAVIALPGYLRKRKGHVPEVTEGGRLPFQLFGILAGAMMATQSAINGRLGAVLESPVHAAFISFLVGLILLFITITFFLRKLQNVKFAMGKSKPKWIWLGGIIGSFFVLTMAALVPILGTGLVVVAGLFGQLVCSILIDQFGWFGARKSPTTSIQILGLVLMVAGVILIKLV</sequence>
<organism evidence="2 3">
    <name type="scientific">Macrococcus brunensis</name>
    <dbReference type="NCBI Taxonomy" id="198483"/>
    <lineage>
        <taxon>Bacteria</taxon>
        <taxon>Bacillati</taxon>
        <taxon>Bacillota</taxon>
        <taxon>Bacilli</taxon>
        <taxon>Bacillales</taxon>
        <taxon>Staphylococcaceae</taxon>
        <taxon>Macrococcus</taxon>
    </lineage>
</organism>
<dbReference type="AlphaFoldDB" id="A0A4R6BE60"/>
<keyword evidence="1" id="KW-1133">Transmembrane helix</keyword>
<feature type="transmembrane region" description="Helical" evidence="1">
    <location>
        <begin position="71"/>
        <end position="91"/>
    </location>
</feature>
<proteinExistence type="predicted"/>
<dbReference type="PANTHER" id="PTHR34821:SF2">
    <property type="entry name" value="INNER MEMBRANE PROTEIN YDCZ"/>
    <property type="match status" value="1"/>
</dbReference>
<dbReference type="OrthoDB" id="7864805at2"/>
<feature type="transmembrane region" description="Helical" evidence="1">
    <location>
        <begin position="263"/>
        <end position="284"/>
    </location>
</feature>